<dbReference type="OrthoDB" id="9784036at2"/>
<dbReference type="AlphaFoldDB" id="A0A444W9X3"/>
<reference evidence="2 3" key="1">
    <citation type="submission" date="2014-12" db="EMBL/GenBank/DDBJ databases">
        <title>Genome sequence of Flavobacterium beibuense RSKm HC5.</title>
        <authorList>
            <person name="Kim J.F."/>
            <person name="Song J.Y."/>
            <person name="Kwak M.-J."/>
            <person name="Lee S.-W."/>
        </authorList>
    </citation>
    <scope>NUCLEOTIDE SEQUENCE [LARGE SCALE GENOMIC DNA]</scope>
    <source>
        <strain evidence="2 3">RSKm HC5</strain>
    </source>
</reference>
<dbReference type="InterPro" id="IPR050583">
    <property type="entry name" value="Mycobacterial_A85_antigen"/>
</dbReference>
<dbReference type="InterPro" id="IPR000801">
    <property type="entry name" value="Esterase-like"/>
</dbReference>
<gene>
    <name evidence="2" type="ORF">NU09_2204</name>
</gene>
<keyword evidence="1" id="KW-0732">Signal</keyword>
<keyword evidence="2" id="KW-0378">Hydrolase</keyword>
<dbReference type="InterPro" id="IPR029058">
    <property type="entry name" value="AB_hydrolase_fold"/>
</dbReference>
<evidence type="ECO:0000313" key="3">
    <source>
        <dbReference type="Proteomes" id="UP000289775"/>
    </source>
</evidence>
<dbReference type="PANTHER" id="PTHR48098">
    <property type="entry name" value="ENTEROCHELIN ESTERASE-RELATED"/>
    <property type="match status" value="1"/>
</dbReference>
<dbReference type="Gene3D" id="3.40.50.1820">
    <property type="entry name" value="alpha/beta hydrolase"/>
    <property type="match status" value="1"/>
</dbReference>
<dbReference type="SUPFAM" id="SSF53474">
    <property type="entry name" value="alpha/beta-Hydrolases"/>
    <property type="match status" value="1"/>
</dbReference>
<keyword evidence="3" id="KW-1185">Reference proteome</keyword>
<protein>
    <submittedName>
        <fullName evidence="2">Putative hydrolase of alpha/beta superfamily</fullName>
    </submittedName>
</protein>
<dbReference type="EMBL" id="JUIW01000007">
    <property type="protein sequence ID" value="RYJ42418.1"/>
    <property type="molecule type" value="Genomic_DNA"/>
</dbReference>
<feature type="chain" id="PRO_5019226743" evidence="1">
    <location>
        <begin position="22"/>
        <end position="303"/>
    </location>
</feature>
<evidence type="ECO:0000313" key="2">
    <source>
        <dbReference type="EMBL" id="RYJ42418.1"/>
    </source>
</evidence>
<evidence type="ECO:0000256" key="1">
    <source>
        <dbReference type="SAM" id="SignalP"/>
    </source>
</evidence>
<organism evidence="2 3">
    <name type="scientific">Flavobacterium beibuense</name>
    <dbReference type="NCBI Taxonomy" id="657326"/>
    <lineage>
        <taxon>Bacteria</taxon>
        <taxon>Pseudomonadati</taxon>
        <taxon>Bacteroidota</taxon>
        <taxon>Flavobacteriia</taxon>
        <taxon>Flavobacteriales</taxon>
        <taxon>Flavobacteriaceae</taxon>
        <taxon>Flavobacterium</taxon>
    </lineage>
</organism>
<feature type="signal peptide" evidence="1">
    <location>
        <begin position="1"/>
        <end position="21"/>
    </location>
</feature>
<sequence>MKRSLIKAALCFLALTPVANAQDVRTLEHFESEYVDARQVDVWLPPNYETDKNMSYPVLYMQDGQNVLNDETATDNTSWQAGRTALDLIKQDKIGPVIIVAIWNTPDRFLEYFPENAAQYLTDSEKKQVMELAQKDGSNKKQFLGDEYLKFIVAELKPYIDSHFRTLKDAKNTAICGSSMGGLISMYAAFEYPEVFSKAAGLSTHWPVFFDNNDTNPAEAIRKYMEMHVPAPKSHRFYFDLGTASLDQYYEDHQQQVDAIMERSGYAQNDNYLSQVFEGEEHNEKAWRNRFDKALLFLYKSDQ</sequence>
<comment type="caution">
    <text evidence="2">The sequence shown here is derived from an EMBL/GenBank/DDBJ whole genome shotgun (WGS) entry which is preliminary data.</text>
</comment>
<proteinExistence type="predicted"/>
<dbReference type="RefSeq" id="WP_129751320.1">
    <property type="nucleotide sequence ID" value="NZ_JUIW01000007.1"/>
</dbReference>
<dbReference type="Pfam" id="PF00756">
    <property type="entry name" value="Esterase"/>
    <property type="match status" value="1"/>
</dbReference>
<accession>A0A444W9X3</accession>
<name>A0A444W9X3_9FLAO</name>
<dbReference type="GO" id="GO:0016787">
    <property type="term" value="F:hydrolase activity"/>
    <property type="evidence" value="ECO:0007669"/>
    <property type="project" value="UniProtKB-KW"/>
</dbReference>
<dbReference type="PANTHER" id="PTHR48098:SF6">
    <property type="entry name" value="FERRI-BACILLIBACTIN ESTERASE BESA"/>
    <property type="match status" value="1"/>
</dbReference>
<dbReference type="Proteomes" id="UP000289775">
    <property type="component" value="Unassembled WGS sequence"/>
</dbReference>